<gene>
    <name evidence="3" type="ORF">BDV96DRAFT_596322</name>
</gene>
<dbReference type="AlphaFoldDB" id="A0A6A5ZK14"/>
<accession>A0A6A5ZK14</accession>
<keyword evidence="4" id="KW-1185">Reference proteome</keyword>
<dbReference type="PANTHER" id="PTHR38791">
    <property type="entry name" value="ZN(II)2CYS6 TRANSCRIPTION FACTOR (EUROFUNG)-RELATED-RELATED"/>
    <property type="match status" value="1"/>
</dbReference>
<organism evidence="3 4">
    <name type="scientific">Lophiotrema nucula</name>
    <dbReference type="NCBI Taxonomy" id="690887"/>
    <lineage>
        <taxon>Eukaryota</taxon>
        <taxon>Fungi</taxon>
        <taxon>Dikarya</taxon>
        <taxon>Ascomycota</taxon>
        <taxon>Pezizomycotina</taxon>
        <taxon>Dothideomycetes</taxon>
        <taxon>Pleosporomycetidae</taxon>
        <taxon>Pleosporales</taxon>
        <taxon>Lophiotremataceae</taxon>
        <taxon>Lophiotrema</taxon>
    </lineage>
</organism>
<dbReference type="Pfam" id="PF00172">
    <property type="entry name" value="Zn_clus"/>
    <property type="match status" value="1"/>
</dbReference>
<evidence type="ECO:0000313" key="4">
    <source>
        <dbReference type="Proteomes" id="UP000799770"/>
    </source>
</evidence>
<evidence type="ECO:0000313" key="3">
    <source>
        <dbReference type="EMBL" id="KAF2119625.1"/>
    </source>
</evidence>
<dbReference type="Proteomes" id="UP000799770">
    <property type="component" value="Unassembled WGS sequence"/>
</dbReference>
<dbReference type="Gene3D" id="4.10.240.10">
    <property type="entry name" value="Zn(2)-C6 fungal-type DNA-binding domain"/>
    <property type="match status" value="1"/>
</dbReference>
<dbReference type="Pfam" id="PF11951">
    <property type="entry name" value="Fungal_trans_2"/>
    <property type="match status" value="1"/>
</dbReference>
<dbReference type="InterPro" id="IPR036864">
    <property type="entry name" value="Zn2-C6_fun-type_DNA-bd_sf"/>
</dbReference>
<dbReference type="CDD" id="cd00067">
    <property type="entry name" value="GAL4"/>
    <property type="match status" value="1"/>
</dbReference>
<dbReference type="InterPro" id="IPR001138">
    <property type="entry name" value="Zn2Cys6_DnaBD"/>
</dbReference>
<name>A0A6A5ZK14_9PLEO</name>
<feature type="domain" description="Zn(2)-C6 fungal-type" evidence="2">
    <location>
        <begin position="54"/>
        <end position="82"/>
    </location>
</feature>
<dbReference type="GO" id="GO:0000981">
    <property type="term" value="F:DNA-binding transcription factor activity, RNA polymerase II-specific"/>
    <property type="evidence" value="ECO:0007669"/>
    <property type="project" value="InterPro"/>
</dbReference>
<dbReference type="GO" id="GO:0008270">
    <property type="term" value="F:zinc ion binding"/>
    <property type="evidence" value="ECO:0007669"/>
    <property type="project" value="InterPro"/>
</dbReference>
<dbReference type="InterPro" id="IPR021858">
    <property type="entry name" value="Fun_TF"/>
</dbReference>
<reference evidence="3" key="1">
    <citation type="journal article" date="2020" name="Stud. Mycol.">
        <title>101 Dothideomycetes genomes: a test case for predicting lifestyles and emergence of pathogens.</title>
        <authorList>
            <person name="Haridas S."/>
            <person name="Albert R."/>
            <person name="Binder M."/>
            <person name="Bloem J."/>
            <person name="Labutti K."/>
            <person name="Salamov A."/>
            <person name="Andreopoulos B."/>
            <person name="Baker S."/>
            <person name="Barry K."/>
            <person name="Bills G."/>
            <person name="Bluhm B."/>
            <person name="Cannon C."/>
            <person name="Castanera R."/>
            <person name="Culley D."/>
            <person name="Daum C."/>
            <person name="Ezra D."/>
            <person name="Gonzalez J."/>
            <person name="Henrissat B."/>
            <person name="Kuo A."/>
            <person name="Liang C."/>
            <person name="Lipzen A."/>
            <person name="Lutzoni F."/>
            <person name="Magnuson J."/>
            <person name="Mondo S."/>
            <person name="Nolan M."/>
            <person name="Ohm R."/>
            <person name="Pangilinan J."/>
            <person name="Park H.-J."/>
            <person name="Ramirez L."/>
            <person name="Alfaro M."/>
            <person name="Sun H."/>
            <person name="Tritt A."/>
            <person name="Yoshinaga Y."/>
            <person name="Zwiers L.-H."/>
            <person name="Turgeon B."/>
            <person name="Goodwin S."/>
            <person name="Spatafora J."/>
            <person name="Crous P."/>
            <person name="Grigoriev I."/>
        </authorList>
    </citation>
    <scope>NUCLEOTIDE SEQUENCE</scope>
    <source>
        <strain evidence="3">CBS 627.86</strain>
    </source>
</reference>
<evidence type="ECO:0000259" key="2">
    <source>
        <dbReference type="PROSITE" id="PS50048"/>
    </source>
</evidence>
<dbReference type="OrthoDB" id="5429770at2759"/>
<protein>
    <recommendedName>
        <fullName evidence="2">Zn(2)-C6 fungal-type domain-containing protein</fullName>
    </recommendedName>
</protein>
<dbReference type="PROSITE" id="PS00463">
    <property type="entry name" value="ZN2_CY6_FUNGAL_1"/>
    <property type="match status" value="1"/>
</dbReference>
<dbReference type="EMBL" id="ML977315">
    <property type="protein sequence ID" value="KAF2119625.1"/>
    <property type="molecule type" value="Genomic_DNA"/>
</dbReference>
<sequence>MFFGKRELETAMCPSVCQVRKSFRLRVSPKITQIPCCRWQPKRVMVYRGKPSAACHSCRKRRIKCDEKRPGCTQCLGIAVTCPGYRNPLDTYFRDESRNVTIKAEASYKLPARKHPSSVKRRSRAEGQFQVITHTSVGNFTPKSTSGHFCEELAVSVMWSNPFQPVGDFAITHFLSSYVPGSQFEYLAELYDKQSLGSPLHATVQAVSLAIFSREVEESSILKKARGRYSEALSVTNAALTDAKLAVQDATLVAVLLLRLFEAIVYAGFYTPNNWTVHTNGALALIKVRGTQQFESELGRRLFHQVGNNLRIDCIQRSTRLPAEFVRLYELSRPFYGDNNPRIDFAALNGELIELLAIGDEGSLGNGERVSLAIQLDRKYSQLMRSLPQSWLYKTSDAQNQHQVTYENTVHQYPSQPAIQLWSSYRMIRILLNEIVCHCSDSQALVIQEKAKRNIQDMARDICISTSWVTLPIGIAASGSDAIPAKACVASLLWPLSSVRGASFAPEKARVFAIEQLRFLGNTFKLPQAVRVASTSYELEALHDGLHMFYGS</sequence>
<dbReference type="InterPro" id="IPR053175">
    <property type="entry name" value="DHMBA_Reg_Transcription_Factor"/>
</dbReference>
<dbReference type="SUPFAM" id="SSF57701">
    <property type="entry name" value="Zn2/Cys6 DNA-binding domain"/>
    <property type="match status" value="1"/>
</dbReference>
<dbReference type="SMART" id="SM00066">
    <property type="entry name" value="GAL4"/>
    <property type="match status" value="1"/>
</dbReference>
<dbReference type="PROSITE" id="PS50048">
    <property type="entry name" value="ZN2_CY6_FUNGAL_2"/>
    <property type="match status" value="1"/>
</dbReference>
<keyword evidence="1" id="KW-0539">Nucleus</keyword>
<evidence type="ECO:0000256" key="1">
    <source>
        <dbReference type="ARBA" id="ARBA00023242"/>
    </source>
</evidence>
<proteinExistence type="predicted"/>